<keyword evidence="4 6" id="KW-1133">Transmembrane helix</keyword>
<dbReference type="PANTHER" id="PTHR43791">
    <property type="entry name" value="PERMEASE-RELATED"/>
    <property type="match status" value="1"/>
</dbReference>
<dbReference type="InterPro" id="IPR011701">
    <property type="entry name" value="MFS"/>
</dbReference>
<dbReference type="InterPro" id="IPR036259">
    <property type="entry name" value="MFS_trans_sf"/>
</dbReference>
<evidence type="ECO:0000256" key="2">
    <source>
        <dbReference type="ARBA" id="ARBA00022448"/>
    </source>
</evidence>
<feature type="transmembrane region" description="Helical" evidence="6">
    <location>
        <begin position="291"/>
        <end position="311"/>
    </location>
</feature>
<feature type="transmembrane region" description="Helical" evidence="6">
    <location>
        <begin position="256"/>
        <end position="279"/>
    </location>
</feature>
<dbReference type="GO" id="GO:0016020">
    <property type="term" value="C:membrane"/>
    <property type="evidence" value="ECO:0007669"/>
    <property type="project" value="UniProtKB-SubCell"/>
</dbReference>
<proteinExistence type="predicted"/>
<evidence type="ECO:0000256" key="4">
    <source>
        <dbReference type="ARBA" id="ARBA00022989"/>
    </source>
</evidence>
<dbReference type="GO" id="GO:0022857">
    <property type="term" value="F:transmembrane transporter activity"/>
    <property type="evidence" value="ECO:0007669"/>
    <property type="project" value="InterPro"/>
</dbReference>
<dbReference type="Gene3D" id="1.20.1250.20">
    <property type="entry name" value="MFS general substrate transporter like domains"/>
    <property type="match status" value="1"/>
</dbReference>
<keyword evidence="5 6" id="KW-0472">Membrane</keyword>
<evidence type="ECO:0000256" key="5">
    <source>
        <dbReference type="ARBA" id="ARBA00023136"/>
    </source>
</evidence>
<evidence type="ECO:0000256" key="3">
    <source>
        <dbReference type="ARBA" id="ARBA00022692"/>
    </source>
</evidence>
<reference evidence="8" key="1">
    <citation type="submission" date="2017-02" db="EMBL/GenBank/DDBJ databases">
        <authorList>
            <person name="Tafer H."/>
            <person name="Lopandic K."/>
        </authorList>
    </citation>
    <scope>NUCLEOTIDE SEQUENCE [LARGE SCALE GENOMIC DNA]</scope>
    <source>
        <strain evidence="8">CBS 366.77</strain>
    </source>
</reference>
<keyword evidence="3 6" id="KW-0812">Transmembrane</keyword>
<feature type="transmembrane region" description="Helical" evidence="6">
    <location>
        <begin position="201"/>
        <end position="225"/>
    </location>
</feature>
<evidence type="ECO:0000313" key="7">
    <source>
        <dbReference type="EMBL" id="RJE27541.1"/>
    </source>
</evidence>
<name>A0A3A3ADZ6_9EURO</name>
<sequence>MAGADQRRFLWGGILMCHAASRNFAGLMTARFFLGVGEAAIAPGFSLITGMFYQREEQPIRQAAWYFGNCLAALLGGLVGYGIGHINAPGVTRWELLFLILGAITSGYGLVLAAFLPDSPSKAIFLKKRQRAIAVQRTLKNKTGVLDSGSFRWDQVRQALIDPQTWFLVLYTFCVNLCNGGLTSFMSIIIAGFGFSTFKALLLQMPFGGIEIIFLVFTSFVASYVRSSRITMMAFSTAAAMVGMLLVWKLDPENKAGRIVGISLGAAYATNIPLSLGLITSNVAGFTKRSVTSALIMVAYCVGNIVGPQFFLSNEAPSYPTGMKAAISGLVLGIFFLGCLYVYYEWENRRRDRVHGGVTEIEELRDELSNKTDLEIESFRYVK</sequence>
<dbReference type="OrthoDB" id="6730379at2759"/>
<dbReference type="PANTHER" id="PTHR43791:SF103">
    <property type="entry name" value="MAJOR FACILITATOR SUPERFAMILY (MFS) PROFILE DOMAIN-CONTAINING PROTEIN-RELATED"/>
    <property type="match status" value="1"/>
</dbReference>
<dbReference type="Pfam" id="PF07690">
    <property type="entry name" value="MFS_1"/>
    <property type="match status" value="1"/>
</dbReference>
<gene>
    <name evidence="7" type="ORF">PHISCL_00127</name>
</gene>
<dbReference type="EMBL" id="MVGC01000002">
    <property type="protein sequence ID" value="RJE27541.1"/>
    <property type="molecule type" value="Genomic_DNA"/>
</dbReference>
<protein>
    <submittedName>
        <fullName evidence="7">Allantoate</fullName>
    </submittedName>
</protein>
<evidence type="ECO:0000313" key="8">
    <source>
        <dbReference type="Proteomes" id="UP000266188"/>
    </source>
</evidence>
<evidence type="ECO:0000256" key="6">
    <source>
        <dbReference type="SAM" id="Phobius"/>
    </source>
</evidence>
<feature type="transmembrane region" description="Helical" evidence="6">
    <location>
        <begin position="166"/>
        <end position="195"/>
    </location>
</feature>
<dbReference type="AlphaFoldDB" id="A0A3A3ADZ6"/>
<comment type="subcellular location">
    <subcellularLocation>
        <location evidence="1">Membrane</location>
        <topology evidence="1">Multi-pass membrane protein</topology>
    </subcellularLocation>
</comment>
<feature type="transmembrane region" description="Helical" evidence="6">
    <location>
        <begin position="65"/>
        <end position="84"/>
    </location>
</feature>
<dbReference type="Proteomes" id="UP000266188">
    <property type="component" value="Unassembled WGS sequence"/>
</dbReference>
<keyword evidence="2" id="KW-0813">Transport</keyword>
<comment type="caution">
    <text evidence="7">The sequence shown here is derived from an EMBL/GenBank/DDBJ whole genome shotgun (WGS) entry which is preliminary data.</text>
</comment>
<feature type="transmembrane region" description="Helical" evidence="6">
    <location>
        <begin position="232"/>
        <end position="250"/>
    </location>
</feature>
<evidence type="ECO:0000256" key="1">
    <source>
        <dbReference type="ARBA" id="ARBA00004141"/>
    </source>
</evidence>
<feature type="transmembrane region" description="Helical" evidence="6">
    <location>
        <begin position="323"/>
        <end position="344"/>
    </location>
</feature>
<accession>A0A3A3ADZ6</accession>
<keyword evidence="8" id="KW-1185">Reference proteome</keyword>
<organism evidence="7 8">
    <name type="scientific">Aspergillus sclerotialis</name>
    <dbReference type="NCBI Taxonomy" id="2070753"/>
    <lineage>
        <taxon>Eukaryota</taxon>
        <taxon>Fungi</taxon>
        <taxon>Dikarya</taxon>
        <taxon>Ascomycota</taxon>
        <taxon>Pezizomycotina</taxon>
        <taxon>Eurotiomycetes</taxon>
        <taxon>Eurotiomycetidae</taxon>
        <taxon>Eurotiales</taxon>
        <taxon>Aspergillaceae</taxon>
        <taxon>Aspergillus</taxon>
        <taxon>Aspergillus subgen. Polypaecilum</taxon>
    </lineage>
</organism>
<feature type="transmembrane region" description="Helical" evidence="6">
    <location>
        <begin position="96"/>
        <end position="116"/>
    </location>
</feature>
<feature type="transmembrane region" description="Helical" evidence="6">
    <location>
        <begin position="32"/>
        <end position="53"/>
    </location>
</feature>
<dbReference type="SUPFAM" id="SSF103473">
    <property type="entry name" value="MFS general substrate transporter"/>
    <property type="match status" value="1"/>
</dbReference>